<feature type="transmembrane region" description="Helical" evidence="9">
    <location>
        <begin position="69"/>
        <end position="95"/>
    </location>
</feature>
<dbReference type="GO" id="GO:0005886">
    <property type="term" value="C:plasma membrane"/>
    <property type="evidence" value="ECO:0007669"/>
    <property type="project" value="UniProtKB-SubCell"/>
</dbReference>
<evidence type="ECO:0000256" key="9">
    <source>
        <dbReference type="SAM" id="Phobius"/>
    </source>
</evidence>
<sequence>MDPTIPVWRTEATPTSRNYMSPHPTCNMNNLTSKELPLIILLVGLAGNAAVLWFLGFRIRRNTFSIYTLNLAAADFLFLCFNTTAFVLDVIKIFLHFSVPTYGTI</sequence>
<keyword evidence="5" id="KW-0297">G-protein coupled receptor</keyword>
<evidence type="ECO:0000256" key="2">
    <source>
        <dbReference type="ARBA" id="ARBA00022475"/>
    </source>
</evidence>
<keyword evidence="8" id="KW-0807">Transducer</keyword>
<organism evidence="10 11">
    <name type="scientific">Sciurus carolinensis</name>
    <name type="common">Eastern gray squirrel</name>
    <dbReference type="NCBI Taxonomy" id="30640"/>
    <lineage>
        <taxon>Eukaryota</taxon>
        <taxon>Metazoa</taxon>
        <taxon>Chordata</taxon>
        <taxon>Craniata</taxon>
        <taxon>Vertebrata</taxon>
        <taxon>Euteleostomi</taxon>
        <taxon>Mammalia</taxon>
        <taxon>Eutheria</taxon>
        <taxon>Euarchontoglires</taxon>
        <taxon>Glires</taxon>
        <taxon>Rodentia</taxon>
        <taxon>Sciuromorpha</taxon>
        <taxon>Sciuridae</taxon>
        <taxon>Sciurinae</taxon>
        <taxon>Sciurini</taxon>
        <taxon>Sciurus</taxon>
    </lineage>
</organism>
<dbReference type="Gene3D" id="1.20.1070.10">
    <property type="entry name" value="Rhodopsin 7-helix transmembrane proteins"/>
    <property type="match status" value="1"/>
</dbReference>
<dbReference type="InterPro" id="IPR026234">
    <property type="entry name" value="MRGPCRFAMILY"/>
</dbReference>
<proteinExistence type="predicted"/>
<dbReference type="EMBL" id="JAATJV010385499">
    <property type="protein sequence ID" value="MBZ3883156.1"/>
    <property type="molecule type" value="Genomic_DNA"/>
</dbReference>
<accession>A0AA41T3D0</accession>
<keyword evidence="4 9" id="KW-1133">Transmembrane helix</keyword>
<reference evidence="10" key="1">
    <citation type="submission" date="2020-03" db="EMBL/GenBank/DDBJ databases">
        <title>Studies in the Genomics of Life Span.</title>
        <authorList>
            <person name="Glass D."/>
        </authorList>
    </citation>
    <scope>NUCLEOTIDE SEQUENCE</scope>
    <source>
        <strain evidence="10">SUZIE</strain>
        <tissue evidence="10">Muscle</tissue>
    </source>
</reference>
<dbReference type="AlphaFoldDB" id="A0AA41T3D0"/>
<evidence type="ECO:0000256" key="7">
    <source>
        <dbReference type="ARBA" id="ARBA00023170"/>
    </source>
</evidence>
<keyword evidence="11" id="KW-1185">Reference proteome</keyword>
<feature type="transmembrane region" description="Helical" evidence="9">
    <location>
        <begin position="38"/>
        <end position="57"/>
    </location>
</feature>
<evidence type="ECO:0000256" key="5">
    <source>
        <dbReference type="ARBA" id="ARBA00023040"/>
    </source>
</evidence>
<evidence type="ECO:0000256" key="6">
    <source>
        <dbReference type="ARBA" id="ARBA00023136"/>
    </source>
</evidence>
<dbReference type="SUPFAM" id="SSF81321">
    <property type="entry name" value="Family A G protein-coupled receptor-like"/>
    <property type="match status" value="1"/>
</dbReference>
<evidence type="ECO:0000256" key="3">
    <source>
        <dbReference type="ARBA" id="ARBA00022692"/>
    </source>
</evidence>
<keyword evidence="2" id="KW-1003">Cell membrane</keyword>
<protein>
    <submittedName>
        <fullName evidence="10">Mas-related G-protein coupled receptor member X2</fullName>
    </submittedName>
</protein>
<evidence type="ECO:0000256" key="4">
    <source>
        <dbReference type="ARBA" id="ARBA00022989"/>
    </source>
</evidence>
<dbReference type="PANTHER" id="PTHR11334:SF29">
    <property type="entry name" value="MAS-RELATED G-PROTEIN COUPLED RECEPTOR MEMBER X2"/>
    <property type="match status" value="1"/>
</dbReference>
<gene>
    <name evidence="10" type="ORF">SUZIE_171565</name>
</gene>
<keyword evidence="7 10" id="KW-0675">Receptor</keyword>
<evidence type="ECO:0000256" key="8">
    <source>
        <dbReference type="ARBA" id="ARBA00023224"/>
    </source>
</evidence>
<comment type="caution">
    <text evidence="10">The sequence shown here is derived from an EMBL/GenBank/DDBJ whole genome shotgun (WGS) entry which is preliminary data.</text>
</comment>
<dbReference type="GO" id="GO:0004930">
    <property type="term" value="F:G protein-coupled receptor activity"/>
    <property type="evidence" value="ECO:0007669"/>
    <property type="project" value="UniProtKB-KW"/>
</dbReference>
<comment type="subcellular location">
    <subcellularLocation>
        <location evidence="1">Cell membrane</location>
        <topology evidence="1">Multi-pass membrane protein</topology>
    </subcellularLocation>
</comment>
<keyword evidence="6 9" id="KW-0472">Membrane</keyword>
<keyword evidence="3 9" id="KW-0812">Transmembrane</keyword>
<name>A0AA41T3D0_SCICA</name>
<evidence type="ECO:0000313" key="11">
    <source>
        <dbReference type="Proteomes" id="UP001166674"/>
    </source>
</evidence>
<dbReference type="PANTHER" id="PTHR11334">
    <property type="entry name" value="MAS-RELATED G-PROTEIN COUPLED RECEPTOR"/>
    <property type="match status" value="1"/>
</dbReference>
<evidence type="ECO:0000313" key="10">
    <source>
        <dbReference type="EMBL" id="MBZ3883156.1"/>
    </source>
</evidence>
<evidence type="ECO:0000256" key="1">
    <source>
        <dbReference type="ARBA" id="ARBA00004651"/>
    </source>
</evidence>
<dbReference type="Proteomes" id="UP001166674">
    <property type="component" value="Unassembled WGS sequence"/>
</dbReference>